<keyword evidence="7" id="KW-0325">Glycoprotein</keyword>
<protein>
    <recommendedName>
        <fullName evidence="10">S-locus receptor kinase C-terminal domain-containing protein</fullName>
    </recommendedName>
</protein>
<evidence type="ECO:0000313" key="8">
    <source>
        <dbReference type="EMBL" id="KAA8515364.1"/>
    </source>
</evidence>
<dbReference type="AlphaFoldDB" id="A0A5J4ZC88"/>
<keyword evidence="4" id="KW-0732">Signal</keyword>
<keyword evidence="3" id="KW-0812">Transmembrane</keyword>
<evidence type="ECO:0008006" key="10">
    <source>
        <dbReference type="Google" id="ProtNLM"/>
    </source>
</evidence>
<organism evidence="8 9">
    <name type="scientific">Nyssa sinensis</name>
    <dbReference type="NCBI Taxonomy" id="561372"/>
    <lineage>
        <taxon>Eukaryota</taxon>
        <taxon>Viridiplantae</taxon>
        <taxon>Streptophyta</taxon>
        <taxon>Embryophyta</taxon>
        <taxon>Tracheophyta</taxon>
        <taxon>Spermatophyta</taxon>
        <taxon>Magnoliopsida</taxon>
        <taxon>eudicotyledons</taxon>
        <taxon>Gunneridae</taxon>
        <taxon>Pentapetalae</taxon>
        <taxon>asterids</taxon>
        <taxon>Cornales</taxon>
        <taxon>Nyssaceae</taxon>
        <taxon>Nyssa</taxon>
    </lineage>
</organism>
<dbReference type="GO" id="GO:0004674">
    <property type="term" value="F:protein serine/threonine kinase activity"/>
    <property type="evidence" value="ECO:0007669"/>
    <property type="project" value="UniProtKB-KW"/>
</dbReference>
<gene>
    <name evidence="8" type="ORF">F0562_018406</name>
</gene>
<dbReference type="EMBL" id="CM018052">
    <property type="protein sequence ID" value="KAA8515364.1"/>
    <property type="molecule type" value="Genomic_DNA"/>
</dbReference>
<dbReference type="GO" id="GO:0016020">
    <property type="term" value="C:membrane"/>
    <property type="evidence" value="ECO:0007669"/>
    <property type="project" value="UniProtKB-SubCell"/>
</dbReference>
<reference evidence="8 9" key="1">
    <citation type="submission" date="2019-09" db="EMBL/GenBank/DDBJ databases">
        <title>A chromosome-level genome assembly of the Chinese tupelo Nyssa sinensis.</title>
        <authorList>
            <person name="Yang X."/>
            <person name="Kang M."/>
            <person name="Yang Y."/>
            <person name="Xiong H."/>
            <person name="Wang M."/>
            <person name="Zhang Z."/>
            <person name="Wang Z."/>
            <person name="Wu H."/>
            <person name="Ma T."/>
            <person name="Liu J."/>
            <person name="Xi Z."/>
        </authorList>
    </citation>
    <scope>NUCLEOTIDE SEQUENCE [LARGE SCALE GENOMIC DNA]</scope>
    <source>
        <strain evidence="8">J267</strain>
        <tissue evidence="8">Leaf</tissue>
    </source>
</reference>
<name>A0A5J4ZC88_9ASTE</name>
<proteinExistence type="predicted"/>
<evidence type="ECO:0000256" key="2">
    <source>
        <dbReference type="ARBA" id="ARBA00022527"/>
    </source>
</evidence>
<dbReference type="OrthoDB" id="4062651at2759"/>
<comment type="subcellular location">
    <subcellularLocation>
        <location evidence="1">Membrane</location>
        <topology evidence="1">Single-pass type I membrane protein</topology>
    </subcellularLocation>
</comment>
<evidence type="ECO:0000256" key="6">
    <source>
        <dbReference type="ARBA" id="ARBA00023136"/>
    </source>
</evidence>
<dbReference type="Proteomes" id="UP000325577">
    <property type="component" value="Linkage Group LG9"/>
</dbReference>
<evidence type="ECO:0000256" key="7">
    <source>
        <dbReference type="ARBA" id="ARBA00023180"/>
    </source>
</evidence>
<keyword evidence="9" id="KW-1185">Reference proteome</keyword>
<keyword evidence="5" id="KW-1133">Transmembrane helix</keyword>
<keyword evidence="2" id="KW-0418">Kinase</keyword>
<evidence type="ECO:0000313" key="9">
    <source>
        <dbReference type="Proteomes" id="UP000325577"/>
    </source>
</evidence>
<evidence type="ECO:0000256" key="5">
    <source>
        <dbReference type="ARBA" id="ARBA00022989"/>
    </source>
</evidence>
<keyword evidence="2" id="KW-0808">Transferase</keyword>
<keyword evidence="2" id="KW-0723">Serine/threonine-protein kinase</keyword>
<evidence type="ECO:0000256" key="1">
    <source>
        <dbReference type="ARBA" id="ARBA00004479"/>
    </source>
</evidence>
<evidence type="ECO:0000256" key="3">
    <source>
        <dbReference type="ARBA" id="ARBA00022692"/>
    </source>
</evidence>
<dbReference type="InterPro" id="IPR045874">
    <property type="entry name" value="LRK10/LRL21-25-like"/>
</dbReference>
<accession>A0A5J4ZC88</accession>
<dbReference type="PANTHER" id="PTHR27009">
    <property type="entry name" value="RUST RESISTANCE KINASE LR10-RELATED"/>
    <property type="match status" value="1"/>
</dbReference>
<keyword evidence="6" id="KW-0472">Membrane</keyword>
<evidence type="ECO:0000256" key="4">
    <source>
        <dbReference type="ARBA" id="ARBA00022729"/>
    </source>
</evidence>
<sequence length="145" mass="16102">MVQEVWAGGIVNEICYKENVIRMILIEYEKGELEAMTLSCGIEEKDRVKAERMCMVALGCVQNAPEARPPMSVVVKMLEGEVEIMAPPKPFNYMFSVGLNVPKPPSNNGNSSDYSTIELGTNSLWYKDTTPIMAKYKIQIASSSS</sequence>